<evidence type="ECO:0000313" key="3">
    <source>
        <dbReference type="Proteomes" id="UP001627154"/>
    </source>
</evidence>
<dbReference type="Pfam" id="PF12259">
    <property type="entry name" value="Baculo_F"/>
    <property type="match status" value="1"/>
</dbReference>
<proteinExistence type="predicted"/>
<keyword evidence="3" id="KW-1185">Reference proteome</keyword>
<accession>A0ABD2W4U1</accession>
<comment type="caution">
    <text evidence="2">The sequence shown here is derived from an EMBL/GenBank/DDBJ whole genome shotgun (WGS) entry which is preliminary data.</text>
</comment>
<keyword evidence="1" id="KW-0472">Membrane</keyword>
<dbReference type="InterPro" id="IPR022048">
    <property type="entry name" value="Envelope_fusion-like"/>
</dbReference>
<gene>
    <name evidence="2" type="ORF">TKK_016978</name>
</gene>
<sequence length="271" mass="30800">MYNKENLGKCLQGHSSYMCPIQSPTKEVYLSNECEINLVINPTNTDLKYCQIMVTPNLDTQWHYLSLDGSWLYSTTGTDTIELICPNKRDESAKIAEIGILQIQPGCHIRTRDHLLETEEVRGSQHNYVYNTDTHLNITHLFPQTRTSRHLMTNLGTNNNPSRKWREEAVKIETLLQQIDAIDAQARERKSTMSLVVGGFGTQLVLTIGIIMLALYFQKNKPTLSKKWKNAVDKNLITENLNIRSPIAENATESNPVDLEMSALPRQNVSI</sequence>
<organism evidence="2 3">
    <name type="scientific">Trichogramma kaykai</name>
    <dbReference type="NCBI Taxonomy" id="54128"/>
    <lineage>
        <taxon>Eukaryota</taxon>
        <taxon>Metazoa</taxon>
        <taxon>Ecdysozoa</taxon>
        <taxon>Arthropoda</taxon>
        <taxon>Hexapoda</taxon>
        <taxon>Insecta</taxon>
        <taxon>Pterygota</taxon>
        <taxon>Neoptera</taxon>
        <taxon>Endopterygota</taxon>
        <taxon>Hymenoptera</taxon>
        <taxon>Apocrita</taxon>
        <taxon>Proctotrupomorpha</taxon>
        <taxon>Chalcidoidea</taxon>
        <taxon>Trichogrammatidae</taxon>
        <taxon>Trichogramma</taxon>
    </lineage>
</organism>
<evidence type="ECO:0000256" key="1">
    <source>
        <dbReference type="SAM" id="Phobius"/>
    </source>
</evidence>
<reference evidence="2 3" key="1">
    <citation type="journal article" date="2024" name="bioRxiv">
        <title>A reference genome for Trichogramma kaykai: A tiny desert-dwelling parasitoid wasp with competing sex-ratio distorters.</title>
        <authorList>
            <person name="Culotta J."/>
            <person name="Lindsey A.R."/>
        </authorList>
    </citation>
    <scope>NUCLEOTIDE SEQUENCE [LARGE SCALE GENOMIC DNA]</scope>
    <source>
        <strain evidence="2 3">KSX58</strain>
    </source>
</reference>
<evidence type="ECO:0000313" key="2">
    <source>
        <dbReference type="EMBL" id="KAL3387891.1"/>
    </source>
</evidence>
<dbReference type="EMBL" id="JBJJXI010000136">
    <property type="protein sequence ID" value="KAL3387891.1"/>
    <property type="molecule type" value="Genomic_DNA"/>
</dbReference>
<feature type="transmembrane region" description="Helical" evidence="1">
    <location>
        <begin position="195"/>
        <end position="217"/>
    </location>
</feature>
<keyword evidence="1" id="KW-1133">Transmembrane helix</keyword>
<protein>
    <recommendedName>
        <fullName evidence="4">Glycoprotein</fullName>
    </recommendedName>
</protein>
<evidence type="ECO:0008006" key="4">
    <source>
        <dbReference type="Google" id="ProtNLM"/>
    </source>
</evidence>
<name>A0ABD2W4U1_9HYME</name>
<dbReference type="Proteomes" id="UP001627154">
    <property type="component" value="Unassembled WGS sequence"/>
</dbReference>
<keyword evidence="1" id="KW-0812">Transmembrane</keyword>
<dbReference type="AlphaFoldDB" id="A0ABD2W4U1"/>